<dbReference type="Pfam" id="PF01041">
    <property type="entry name" value="DegT_DnrJ_EryC1"/>
    <property type="match status" value="1"/>
</dbReference>
<dbReference type="InterPro" id="IPR020026">
    <property type="entry name" value="PseC"/>
</dbReference>
<evidence type="ECO:0000313" key="5">
    <source>
        <dbReference type="Proteomes" id="UP000229362"/>
    </source>
</evidence>
<dbReference type="SUPFAM" id="SSF53383">
    <property type="entry name" value="PLP-dependent transferases"/>
    <property type="match status" value="1"/>
</dbReference>
<evidence type="ECO:0000256" key="2">
    <source>
        <dbReference type="PIRSR" id="PIRSR000390-2"/>
    </source>
</evidence>
<name>A0A2M6W228_9BACT</name>
<dbReference type="EMBL" id="PFBZ01000034">
    <property type="protein sequence ID" value="PIT86856.1"/>
    <property type="molecule type" value="Genomic_DNA"/>
</dbReference>
<dbReference type="InterPro" id="IPR015424">
    <property type="entry name" value="PyrdxlP-dep_Trfase"/>
</dbReference>
<dbReference type="GO" id="GO:0000271">
    <property type="term" value="P:polysaccharide biosynthetic process"/>
    <property type="evidence" value="ECO:0007669"/>
    <property type="project" value="TreeGrafter"/>
</dbReference>
<feature type="modified residue" description="N6-(pyridoxal phosphate)lysine" evidence="2">
    <location>
        <position position="182"/>
    </location>
</feature>
<dbReference type="NCBIfam" id="TIGR03588">
    <property type="entry name" value="PseC"/>
    <property type="match status" value="1"/>
</dbReference>
<dbReference type="Proteomes" id="UP000229362">
    <property type="component" value="Unassembled WGS sequence"/>
</dbReference>
<comment type="similarity">
    <text evidence="3">Belongs to the DegT/DnrJ/EryC1 family.</text>
</comment>
<dbReference type="PANTHER" id="PTHR30244:SF34">
    <property type="entry name" value="DTDP-4-AMINO-4,6-DIDEOXYGALACTOSE TRANSAMINASE"/>
    <property type="match status" value="1"/>
</dbReference>
<evidence type="ECO:0000313" key="4">
    <source>
        <dbReference type="EMBL" id="PIT86856.1"/>
    </source>
</evidence>
<evidence type="ECO:0000256" key="1">
    <source>
        <dbReference type="PIRSR" id="PIRSR000390-1"/>
    </source>
</evidence>
<comment type="caution">
    <text evidence="4">The sequence shown here is derived from an EMBL/GenBank/DDBJ whole genome shotgun (WGS) entry which is preliminary data.</text>
</comment>
<dbReference type="PANTHER" id="PTHR30244">
    <property type="entry name" value="TRANSAMINASE"/>
    <property type="match status" value="1"/>
</dbReference>
<proteinExistence type="inferred from homology"/>
<keyword evidence="2 3" id="KW-0663">Pyridoxal phosphate</keyword>
<dbReference type="AlphaFoldDB" id="A0A2M6W228"/>
<feature type="active site" description="Proton acceptor" evidence="1">
    <location>
        <position position="182"/>
    </location>
</feature>
<dbReference type="Gene3D" id="3.90.1150.10">
    <property type="entry name" value="Aspartate Aminotransferase, domain 1"/>
    <property type="match status" value="1"/>
</dbReference>
<reference evidence="5" key="1">
    <citation type="submission" date="2017-09" db="EMBL/GenBank/DDBJ databases">
        <title>Depth-based differentiation of microbial function through sediment-hosted aquifers and enrichment of novel symbionts in the deep terrestrial subsurface.</title>
        <authorList>
            <person name="Probst A.J."/>
            <person name="Ladd B."/>
            <person name="Jarett J.K."/>
            <person name="Geller-Mcgrath D.E."/>
            <person name="Sieber C.M.K."/>
            <person name="Emerson J.B."/>
            <person name="Anantharaman K."/>
            <person name="Thomas B.C."/>
            <person name="Malmstrom R."/>
            <person name="Stieglmeier M."/>
            <person name="Klingl A."/>
            <person name="Woyke T."/>
            <person name="Ryan C.M."/>
            <person name="Banfield J.F."/>
        </authorList>
    </citation>
    <scope>NUCLEOTIDE SEQUENCE [LARGE SCALE GENOMIC DNA]</scope>
</reference>
<dbReference type="InterPro" id="IPR015422">
    <property type="entry name" value="PyrdxlP-dep_Trfase_small"/>
</dbReference>
<dbReference type="GO" id="GO:0008483">
    <property type="term" value="F:transaminase activity"/>
    <property type="evidence" value="ECO:0007669"/>
    <property type="project" value="TreeGrafter"/>
</dbReference>
<dbReference type="InterPro" id="IPR000653">
    <property type="entry name" value="DegT/StrS_aminotransferase"/>
</dbReference>
<evidence type="ECO:0000256" key="3">
    <source>
        <dbReference type="RuleBase" id="RU004508"/>
    </source>
</evidence>
<dbReference type="InterPro" id="IPR015421">
    <property type="entry name" value="PyrdxlP-dep_Trfase_major"/>
</dbReference>
<protein>
    <submittedName>
        <fullName evidence="4">UDP-4-amino-4, 6-dideoxy-N-acetyl-beta-L-altrosamine transaminase</fullName>
    </submittedName>
</protein>
<sequence length="378" mass="42342">MIPYGRQYIDEKDIAAVSSVLSSDRLTQGPQLEQFERNLATYCGAKYAVAVNSGTSALHIAYLAAGIGPGDEVITTPNTFVATSNMIAAIGAVPVLCDIELETYNIDVTQIEACITEKTKAIVPVHFSGHPADMDAIEAIAKKYNLLVISDACQALGATYKEYKIGSCTQSDMTVFSFHPVKSITTAEGGAVLTNNKDMYEHMLRLRSHGITRDPALLQEEHGDWYFEMIEMGYNYRLTDLHAALGITQLEKLDWFMSERKKQAAYYMHALQDVSGVVLPMEQQHVSSAWHLFVIRVAPEHRRSIFDGMREAGIWVQVHHVPVHIHPYFVALFGKRLSLEKSDAYYASCFSLPIYPGLLQEDQDRVIRTLTQLIKKYE</sequence>
<dbReference type="CDD" id="cd00616">
    <property type="entry name" value="AHBA_syn"/>
    <property type="match status" value="1"/>
</dbReference>
<accession>A0A2M6W228</accession>
<dbReference type="PIRSF" id="PIRSF000390">
    <property type="entry name" value="PLP_StrS"/>
    <property type="match status" value="1"/>
</dbReference>
<gene>
    <name evidence="4" type="primary">pseC</name>
    <name evidence="4" type="ORF">COU33_00820</name>
</gene>
<dbReference type="GO" id="GO:0030170">
    <property type="term" value="F:pyridoxal phosphate binding"/>
    <property type="evidence" value="ECO:0007669"/>
    <property type="project" value="TreeGrafter"/>
</dbReference>
<dbReference type="Gene3D" id="3.40.640.10">
    <property type="entry name" value="Type I PLP-dependent aspartate aminotransferase-like (Major domain)"/>
    <property type="match status" value="1"/>
</dbReference>
<organism evidence="4 5">
    <name type="scientific">Candidatus Magasanikbacteria bacterium CG10_big_fil_rev_8_21_14_0_10_43_6</name>
    <dbReference type="NCBI Taxonomy" id="1974650"/>
    <lineage>
        <taxon>Bacteria</taxon>
        <taxon>Candidatus Magasanikiibacteriota</taxon>
    </lineage>
</organism>